<proteinExistence type="predicted"/>
<dbReference type="Gene3D" id="2.130.10.10">
    <property type="entry name" value="YVTN repeat-like/Quinoprotein amine dehydrogenase"/>
    <property type="match status" value="1"/>
</dbReference>
<dbReference type="RefSeq" id="XP_005760585.1">
    <property type="nucleotide sequence ID" value="XM_005760528.1"/>
</dbReference>
<reference evidence="1" key="2">
    <citation type="submission" date="2024-10" db="UniProtKB">
        <authorList>
            <consortium name="EnsemblProtists"/>
        </authorList>
    </citation>
    <scope>IDENTIFICATION</scope>
</reference>
<dbReference type="PANTHER" id="PTHR22806:SF0">
    <property type="entry name" value="NUCLEOPORIN NUP37"/>
    <property type="match status" value="1"/>
</dbReference>
<dbReference type="EnsemblProtists" id="EOD18949">
    <property type="protein sequence ID" value="EOD18949"/>
    <property type="gene ID" value="EMIHUDRAFT_369742"/>
</dbReference>
<organism evidence="1 2">
    <name type="scientific">Emiliania huxleyi (strain CCMP1516)</name>
    <dbReference type="NCBI Taxonomy" id="280463"/>
    <lineage>
        <taxon>Eukaryota</taxon>
        <taxon>Haptista</taxon>
        <taxon>Haptophyta</taxon>
        <taxon>Prymnesiophyceae</taxon>
        <taxon>Isochrysidales</taxon>
        <taxon>Noelaerhabdaceae</taxon>
        <taxon>Emiliania</taxon>
    </lineage>
</organism>
<dbReference type="SUPFAM" id="SSF50978">
    <property type="entry name" value="WD40 repeat-like"/>
    <property type="match status" value="1"/>
</dbReference>
<keyword evidence="2" id="KW-1185">Reference proteome</keyword>
<dbReference type="AlphaFoldDB" id="A0A0D3IA71"/>
<dbReference type="GO" id="GO:0031080">
    <property type="term" value="C:nuclear pore outer ring"/>
    <property type="evidence" value="ECO:0007669"/>
    <property type="project" value="InterPro"/>
</dbReference>
<dbReference type="Proteomes" id="UP000013827">
    <property type="component" value="Unassembled WGS sequence"/>
</dbReference>
<protein>
    <submittedName>
        <fullName evidence="1">Uncharacterized protein</fullName>
    </submittedName>
</protein>
<dbReference type="PANTHER" id="PTHR22806">
    <property type="entry name" value="NUCLEOPORIN NUP37 P37 -RELATED"/>
    <property type="match status" value="1"/>
</dbReference>
<dbReference type="GeneID" id="17264495"/>
<reference evidence="2" key="1">
    <citation type="journal article" date="2013" name="Nature">
        <title>Pan genome of the phytoplankton Emiliania underpins its global distribution.</title>
        <authorList>
            <person name="Read B.A."/>
            <person name="Kegel J."/>
            <person name="Klute M.J."/>
            <person name="Kuo A."/>
            <person name="Lefebvre S.C."/>
            <person name="Maumus F."/>
            <person name="Mayer C."/>
            <person name="Miller J."/>
            <person name="Monier A."/>
            <person name="Salamov A."/>
            <person name="Young J."/>
            <person name="Aguilar M."/>
            <person name="Claverie J.M."/>
            <person name="Frickenhaus S."/>
            <person name="Gonzalez K."/>
            <person name="Herman E.K."/>
            <person name="Lin Y.C."/>
            <person name="Napier J."/>
            <person name="Ogata H."/>
            <person name="Sarno A.F."/>
            <person name="Shmutz J."/>
            <person name="Schroeder D."/>
            <person name="de Vargas C."/>
            <person name="Verret F."/>
            <person name="von Dassow P."/>
            <person name="Valentin K."/>
            <person name="Van de Peer Y."/>
            <person name="Wheeler G."/>
            <person name="Dacks J.B."/>
            <person name="Delwiche C.F."/>
            <person name="Dyhrman S.T."/>
            <person name="Glockner G."/>
            <person name="John U."/>
            <person name="Richards T."/>
            <person name="Worden A.Z."/>
            <person name="Zhang X."/>
            <person name="Grigoriev I.V."/>
            <person name="Allen A.E."/>
            <person name="Bidle K."/>
            <person name="Borodovsky M."/>
            <person name="Bowler C."/>
            <person name="Brownlee C."/>
            <person name="Cock J.M."/>
            <person name="Elias M."/>
            <person name="Gladyshev V.N."/>
            <person name="Groth M."/>
            <person name="Guda C."/>
            <person name="Hadaegh A."/>
            <person name="Iglesias-Rodriguez M.D."/>
            <person name="Jenkins J."/>
            <person name="Jones B.M."/>
            <person name="Lawson T."/>
            <person name="Leese F."/>
            <person name="Lindquist E."/>
            <person name="Lobanov A."/>
            <person name="Lomsadze A."/>
            <person name="Malik S.B."/>
            <person name="Marsh M.E."/>
            <person name="Mackinder L."/>
            <person name="Mock T."/>
            <person name="Mueller-Roeber B."/>
            <person name="Pagarete A."/>
            <person name="Parker M."/>
            <person name="Probert I."/>
            <person name="Quesneville H."/>
            <person name="Raines C."/>
            <person name="Rensing S.A."/>
            <person name="Riano-Pachon D.M."/>
            <person name="Richier S."/>
            <person name="Rokitta S."/>
            <person name="Shiraiwa Y."/>
            <person name="Soanes D.M."/>
            <person name="van der Giezen M."/>
            <person name="Wahlund T.M."/>
            <person name="Williams B."/>
            <person name="Wilson W."/>
            <person name="Wolfe G."/>
            <person name="Wurch L.L."/>
        </authorList>
    </citation>
    <scope>NUCLEOTIDE SEQUENCE</scope>
</reference>
<dbReference type="KEGG" id="ehx:EMIHUDRAFT_369742"/>
<evidence type="ECO:0000313" key="2">
    <source>
        <dbReference type="Proteomes" id="UP000013827"/>
    </source>
</evidence>
<dbReference type="InterPro" id="IPR036322">
    <property type="entry name" value="WD40_repeat_dom_sf"/>
</dbReference>
<sequence>MEQPARPLGASCCSNVGWLVRSVAWCPFEEGSHLLAAAGDTAALLELRDAADGRATLAPAEGMAIPIDGDVDAIAWGRVHGQICLTAIAGGSVSQHLCAAQGHSLSSGVLQLSSPVVNAPVYSACHLAREMLALTGASRQCSLLALGEGAANLSRTIALHSEGVAVRAHHAQPDHLMVAEACGGVHFLDLREPEGPHPTLSRTLPPAAAAAGLRDADWCPGDSHLVCAVAGDAWYGWDLRGTGRAATAHVGGGGGETRGAHALRWAPHGTSFAVAGRSSAVSVHELRTAASSREERGLWSDSSTFLTHGLPTRVPSVSWKQGATAARVLAGCGDTKICVWSL</sequence>
<dbReference type="GeneID" id="17254275"/>
<dbReference type="HOGENOM" id="CLU_812407_0_0_1"/>
<accession>A0A0D3IA71</accession>
<evidence type="ECO:0000313" key="1">
    <source>
        <dbReference type="EnsemblProtists" id="EOD08156"/>
    </source>
</evidence>
<dbReference type="PaxDb" id="2903-EOD08156"/>
<name>A0A0D3IA71_EMIH1</name>
<dbReference type="EnsemblProtists" id="EOD08156">
    <property type="protein sequence ID" value="EOD08156"/>
    <property type="gene ID" value="EMIHUDRAFT_358989"/>
</dbReference>
<dbReference type="RefSeq" id="XP_005771378.1">
    <property type="nucleotide sequence ID" value="XM_005771321.1"/>
</dbReference>
<dbReference type="KEGG" id="ehx:EMIHUDRAFT_358989"/>
<dbReference type="InterPro" id="IPR037626">
    <property type="entry name" value="NUP37"/>
</dbReference>
<dbReference type="InterPro" id="IPR015943">
    <property type="entry name" value="WD40/YVTN_repeat-like_dom_sf"/>
</dbReference>